<dbReference type="NCBIfam" id="TIGR01079">
    <property type="entry name" value="rplX_bact"/>
    <property type="match status" value="1"/>
</dbReference>
<evidence type="ECO:0000313" key="9">
    <source>
        <dbReference type="Proteomes" id="UP000178509"/>
    </source>
</evidence>
<dbReference type="InterPro" id="IPR057264">
    <property type="entry name" value="Ribosomal_uL24_C"/>
</dbReference>
<comment type="caution">
    <text evidence="8">The sequence shown here is derived from an EMBL/GenBank/DDBJ whole genome shotgun (WGS) entry which is preliminary data.</text>
</comment>
<dbReference type="InterPro" id="IPR003256">
    <property type="entry name" value="Ribosomal_uL24"/>
</dbReference>
<keyword evidence="5" id="KW-0699">rRNA-binding</keyword>
<dbReference type="InterPro" id="IPR005825">
    <property type="entry name" value="Ribosomal_uL24_CS"/>
</dbReference>
<reference evidence="8 9" key="1">
    <citation type="journal article" date="2016" name="Nat. Commun.">
        <title>Thousands of microbial genomes shed light on interconnected biogeochemical processes in an aquifer system.</title>
        <authorList>
            <person name="Anantharaman K."/>
            <person name="Brown C.T."/>
            <person name="Hug L.A."/>
            <person name="Sharon I."/>
            <person name="Castelle C.J."/>
            <person name="Probst A.J."/>
            <person name="Thomas B.C."/>
            <person name="Singh A."/>
            <person name="Wilkins M.J."/>
            <person name="Karaoz U."/>
            <person name="Brodie E.L."/>
            <person name="Williams K.H."/>
            <person name="Hubbard S.S."/>
            <person name="Banfield J.F."/>
        </authorList>
    </citation>
    <scope>NUCLEOTIDE SEQUENCE [LARGE SCALE GENOMIC DNA]</scope>
</reference>
<dbReference type="Pfam" id="PF00467">
    <property type="entry name" value="KOW"/>
    <property type="match status" value="1"/>
</dbReference>
<evidence type="ECO:0000256" key="6">
    <source>
        <dbReference type="RuleBase" id="RU003477"/>
    </source>
</evidence>
<evidence type="ECO:0000256" key="3">
    <source>
        <dbReference type="ARBA" id="ARBA00023274"/>
    </source>
</evidence>
<protein>
    <recommendedName>
        <fullName evidence="4 5">Large ribosomal subunit protein uL24</fullName>
    </recommendedName>
</protein>
<dbReference type="STRING" id="1802164.A3H51_01960"/>
<evidence type="ECO:0000256" key="2">
    <source>
        <dbReference type="ARBA" id="ARBA00022980"/>
    </source>
</evidence>
<dbReference type="PROSITE" id="PS01108">
    <property type="entry name" value="RIBOSOMAL_L24"/>
    <property type="match status" value="1"/>
</dbReference>
<dbReference type="SUPFAM" id="SSF50104">
    <property type="entry name" value="Translation proteins SH3-like domain"/>
    <property type="match status" value="1"/>
</dbReference>
<comment type="function">
    <text evidence="5">One of the proteins that surrounds the polypeptide exit tunnel on the outside of the subunit.</text>
</comment>
<evidence type="ECO:0000256" key="4">
    <source>
        <dbReference type="ARBA" id="ARBA00035206"/>
    </source>
</evidence>
<dbReference type="AlphaFoldDB" id="A0A1G2HGG4"/>
<dbReference type="InterPro" id="IPR008991">
    <property type="entry name" value="Translation_prot_SH3-like_sf"/>
</dbReference>
<sequence>MKIKKGDKVLVISGKNRGKTGKVTGVFPNDLKLIVEGVNMQKKHMRPKKQGEKGQIVEVPSPIDISNVKLICSKCNKASRIGYKVESKDKFRICKKCDASL</sequence>
<dbReference type="CDD" id="cd06089">
    <property type="entry name" value="KOW_RPL26"/>
    <property type="match status" value="1"/>
</dbReference>
<dbReference type="PANTHER" id="PTHR12903">
    <property type="entry name" value="MITOCHONDRIAL RIBOSOMAL PROTEIN L24"/>
    <property type="match status" value="1"/>
</dbReference>
<dbReference type="Proteomes" id="UP000178509">
    <property type="component" value="Unassembled WGS sequence"/>
</dbReference>
<dbReference type="GO" id="GO:0019843">
    <property type="term" value="F:rRNA binding"/>
    <property type="evidence" value="ECO:0007669"/>
    <property type="project" value="UniProtKB-UniRule"/>
</dbReference>
<name>A0A1G2HGG4_9BACT</name>
<organism evidence="8 9">
    <name type="scientific">Candidatus Spechtbacteria bacterium RIFCSPLOWO2_02_FULL_38_8</name>
    <dbReference type="NCBI Taxonomy" id="1802164"/>
    <lineage>
        <taxon>Bacteria</taxon>
        <taxon>Candidatus Spechtiibacteriota</taxon>
    </lineage>
</organism>
<dbReference type="GO" id="GO:0005840">
    <property type="term" value="C:ribosome"/>
    <property type="evidence" value="ECO:0007669"/>
    <property type="project" value="UniProtKB-KW"/>
</dbReference>
<comment type="function">
    <text evidence="5">One of two assembly initiator proteins, it binds directly to the 5'-end of the 23S rRNA, where it nucleates assembly of the 50S subunit.</text>
</comment>
<dbReference type="HAMAP" id="MF_01326_B">
    <property type="entry name" value="Ribosomal_uL24_B"/>
    <property type="match status" value="1"/>
</dbReference>
<gene>
    <name evidence="5" type="primary">rplX</name>
    <name evidence="8" type="ORF">A3H51_01960</name>
</gene>
<evidence type="ECO:0000313" key="8">
    <source>
        <dbReference type="EMBL" id="OGZ61582.1"/>
    </source>
</evidence>
<evidence type="ECO:0000259" key="7">
    <source>
        <dbReference type="SMART" id="SM00739"/>
    </source>
</evidence>
<keyword evidence="3 5" id="KW-0687">Ribonucleoprotein</keyword>
<dbReference type="Pfam" id="PF17136">
    <property type="entry name" value="ribosomal_L24"/>
    <property type="match status" value="1"/>
</dbReference>
<dbReference type="SMART" id="SM00739">
    <property type="entry name" value="KOW"/>
    <property type="match status" value="1"/>
</dbReference>
<dbReference type="InterPro" id="IPR005824">
    <property type="entry name" value="KOW"/>
</dbReference>
<keyword evidence="2 5" id="KW-0689">Ribosomal protein</keyword>
<dbReference type="GO" id="GO:0003735">
    <property type="term" value="F:structural constituent of ribosome"/>
    <property type="evidence" value="ECO:0007669"/>
    <property type="project" value="InterPro"/>
</dbReference>
<accession>A0A1G2HGG4</accession>
<evidence type="ECO:0000256" key="1">
    <source>
        <dbReference type="ARBA" id="ARBA00010618"/>
    </source>
</evidence>
<comment type="subunit">
    <text evidence="5">Part of the 50S ribosomal subunit.</text>
</comment>
<dbReference type="InterPro" id="IPR014722">
    <property type="entry name" value="Rib_uL2_dom2"/>
</dbReference>
<dbReference type="Gene3D" id="2.30.30.30">
    <property type="match status" value="1"/>
</dbReference>
<evidence type="ECO:0000256" key="5">
    <source>
        <dbReference type="HAMAP-Rule" id="MF_01326"/>
    </source>
</evidence>
<dbReference type="InterPro" id="IPR041988">
    <property type="entry name" value="Ribosomal_uL24_KOW"/>
</dbReference>
<keyword evidence="5" id="KW-0694">RNA-binding</keyword>
<feature type="domain" description="KOW" evidence="7">
    <location>
        <begin position="2"/>
        <end position="29"/>
    </location>
</feature>
<dbReference type="GO" id="GO:1990904">
    <property type="term" value="C:ribonucleoprotein complex"/>
    <property type="evidence" value="ECO:0007669"/>
    <property type="project" value="UniProtKB-KW"/>
</dbReference>
<comment type="similarity">
    <text evidence="1 5 6">Belongs to the universal ribosomal protein uL24 family.</text>
</comment>
<dbReference type="EMBL" id="MHOJ01000040">
    <property type="protein sequence ID" value="OGZ61582.1"/>
    <property type="molecule type" value="Genomic_DNA"/>
</dbReference>
<proteinExistence type="inferred from homology"/>
<dbReference type="GO" id="GO:0006412">
    <property type="term" value="P:translation"/>
    <property type="evidence" value="ECO:0007669"/>
    <property type="project" value="UniProtKB-UniRule"/>
</dbReference>